<feature type="region of interest" description="Disordered" evidence="1">
    <location>
        <begin position="1"/>
        <end position="143"/>
    </location>
</feature>
<reference evidence="2" key="1">
    <citation type="submission" date="2020-02" db="EMBL/GenBank/DDBJ databases">
        <authorList>
            <person name="Meier V. D."/>
        </authorList>
    </citation>
    <scope>NUCLEOTIDE SEQUENCE</scope>
    <source>
        <strain evidence="2">AVDCRST_MAG35</strain>
    </source>
</reference>
<name>A0A6J4PK31_9ACTN</name>
<feature type="compositionally biased region" description="Basic residues" evidence="1">
    <location>
        <begin position="120"/>
        <end position="132"/>
    </location>
</feature>
<feature type="compositionally biased region" description="Low complexity" evidence="1">
    <location>
        <begin position="133"/>
        <end position="143"/>
    </location>
</feature>
<proteinExistence type="predicted"/>
<dbReference type="EMBL" id="CADCUY010000307">
    <property type="protein sequence ID" value="CAA9412486.1"/>
    <property type="molecule type" value="Genomic_DNA"/>
</dbReference>
<feature type="non-terminal residue" evidence="2">
    <location>
        <position position="143"/>
    </location>
</feature>
<feature type="non-terminal residue" evidence="2">
    <location>
        <position position="1"/>
    </location>
</feature>
<accession>A0A6J4PK31</accession>
<feature type="compositionally biased region" description="Basic and acidic residues" evidence="1">
    <location>
        <begin position="85"/>
        <end position="94"/>
    </location>
</feature>
<gene>
    <name evidence="2" type="ORF">AVDCRST_MAG35-1512</name>
</gene>
<sequence length="143" mass="14634">DGDRALRRLPALAGAARAAPGRGRGAARPRAAEAAGRDAPGVHGEPRGHGPPGAAAARRAAHRRGGGARHPARRRPAGPPGGRAGRGDDRDGVRDPAPAALRDPRRRRGGPAGRAGAADRRRRRGPGRRRPGAVRAGRGPLAR</sequence>
<evidence type="ECO:0000256" key="1">
    <source>
        <dbReference type="SAM" id="MobiDB-lite"/>
    </source>
</evidence>
<feature type="compositionally biased region" description="Basic residues" evidence="1">
    <location>
        <begin position="59"/>
        <end position="76"/>
    </location>
</feature>
<feature type="compositionally biased region" description="Low complexity" evidence="1">
    <location>
        <begin position="8"/>
        <end position="43"/>
    </location>
</feature>
<evidence type="ECO:0000313" key="2">
    <source>
        <dbReference type="EMBL" id="CAA9412486.1"/>
    </source>
</evidence>
<dbReference type="AlphaFoldDB" id="A0A6J4PK31"/>
<organism evidence="2">
    <name type="scientific">uncultured Quadrisphaera sp</name>
    <dbReference type="NCBI Taxonomy" id="904978"/>
    <lineage>
        <taxon>Bacteria</taxon>
        <taxon>Bacillati</taxon>
        <taxon>Actinomycetota</taxon>
        <taxon>Actinomycetes</taxon>
        <taxon>Kineosporiales</taxon>
        <taxon>Kineosporiaceae</taxon>
        <taxon>Quadrisphaera</taxon>
        <taxon>environmental samples</taxon>
    </lineage>
</organism>
<protein>
    <submittedName>
        <fullName evidence="2">Uncharacterized protein</fullName>
    </submittedName>
</protein>